<evidence type="ECO:0000313" key="3">
    <source>
        <dbReference type="Proteomes" id="UP000217033"/>
    </source>
</evidence>
<evidence type="ECO:0000313" key="2">
    <source>
        <dbReference type="EMBL" id="PAF55246.1"/>
    </source>
</evidence>
<dbReference type="Proteomes" id="UP000217033">
    <property type="component" value="Unassembled WGS sequence"/>
</dbReference>
<feature type="signal peptide" evidence="1">
    <location>
        <begin position="1"/>
        <end position="16"/>
    </location>
</feature>
<name>A0ABX4H5T9_9BACT</name>
<proteinExistence type="predicted"/>
<reference evidence="2" key="1">
    <citation type="submission" date="2017-08" db="EMBL/GenBank/DDBJ databases">
        <authorList>
            <person name="Alvarez-Ponce D."/>
            <person name="Weitzman C.L."/>
            <person name="Tillett R.L."/>
            <person name="Sandmeier F.C."/>
            <person name="Tracy C.R."/>
        </authorList>
    </citation>
    <scope>NUCLEOTIDE SEQUENCE [LARGE SCALE GENOMIC DNA]</scope>
    <source>
        <strain evidence="2">PS6</strain>
    </source>
</reference>
<organism evidence="2 3">
    <name type="scientific">Mycoplasmopsis agassizii</name>
    <dbReference type="NCBI Taxonomy" id="33922"/>
    <lineage>
        <taxon>Bacteria</taxon>
        <taxon>Bacillati</taxon>
        <taxon>Mycoplasmatota</taxon>
        <taxon>Mycoplasmoidales</taxon>
        <taxon>Metamycoplasmataceae</taxon>
        <taxon>Mycoplasmopsis</taxon>
    </lineage>
</organism>
<evidence type="ECO:0008006" key="4">
    <source>
        <dbReference type="Google" id="ProtNLM"/>
    </source>
</evidence>
<dbReference type="PROSITE" id="PS51257">
    <property type="entry name" value="PROKAR_LIPOPROTEIN"/>
    <property type="match status" value="1"/>
</dbReference>
<feature type="chain" id="PRO_5045972448" description="Lipoprotein" evidence="1">
    <location>
        <begin position="17"/>
        <end position="435"/>
    </location>
</feature>
<comment type="caution">
    <text evidence="2">The sequence shown here is derived from an EMBL/GenBank/DDBJ whole genome shotgun (WGS) entry which is preliminary data.</text>
</comment>
<dbReference type="EMBL" id="NQMN01000001">
    <property type="protein sequence ID" value="PAF55246.1"/>
    <property type="molecule type" value="Genomic_DNA"/>
</dbReference>
<dbReference type="RefSeq" id="WP_084231809.1">
    <property type="nucleotide sequence ID" value="NZ_FWXE01000001.1"/>
</dbReference>
<protein>
    <recommendedName>
        <fullName evidence="4">Lipoprotein</fullName>
    </recommendedName>
</protein>
<evidence type="ECO:0000256" key="1">
    <source>
        <dbReference type="SAM" id="SignalP"/>
    </source>
</evidence>
<gene>
    <name evidence="2" type="ORF">CJF60_00985</name>
</gene>
<sequence length="435" mass="50269">MWLTKNKILFIGTLFASIAPFVSFVSCVNYEEPINIAKGLATLDDKKVVKYTALGKTYFKYLFEKYDNYQGNDFKKPIIINNKSLLKETIISWKDDFLNYQGKQENSFKSLTDFETIVNKAIKQLDEFYSDAFFKENSLIIDYGGFIGPKVSTKSIDYFLENARVTNLKNISLKQYPDNFSKNEKEIEITYDKVEESSDPHTFSPVIYELKNSDFGISNNEKYKISKYWNTSIKTLKSERTINANSYLNIDLSQYSDGWNKIEIKYNPFTDSVDESYSSIFIKSKNELENLIDKSSKSYSTSVNNDKNALIEFNKVISYFDDYFFQNNVLTIVSVLDWINYFKQGSSRFVDDYDIKISSNNINIKLLKRTFVANQDPGYNAKKEIKFASSKNKEKGIPIEIKLPNTGATLFMPINKSKLLNLEEVKISLSISDLE</sequence>
<keyword evidence="3" id="KW-1185">Reference proteome</keyword>
<accession>A0ABX4H5T9</accession>
<keyword evidence="1" id="KW-0732">Signal</keyword>